<dbReference type="OrthoDB" id="9797862at2"/>
<gene>
    <name evidence="4" type="primary">rplW</name>
    <name evidence="5" type="ORF">CHX27_10745</name>
</gene>
<dbReference type="GO" id="GO:0019843">
    <property type="term" value="F:rRNA binding"/>
    <property type="evidence" value="ECO:0007669"/>
    <property type="project" value="UniProtKB-UniRule"/>
</dbReference>
<dbReference type="InterPro" id="IPR013025">
    <property type="entry name" value="Ribosomal_uL23-like"/>
</dbReference>
<name>A0A255ZQQ2_9FLAO</name>
<dbReference type="GO" id="GO:0006412">
    <property type="term" value="P:translation"/>
    <property type="evidence" value="ECO:0007669"/>
    <property type="project" value="UniProtKB-UniRule"/>
</dbReference>
<evidence type="ECO:0000256" key="3">
    <source>
        <dbReference type="ARBA" id="ARBA00023274"/>
    </source>
</evidence>
<dbReference type="Pfam" id="PF00276">
    <property type="entry name" value="Ribosomal_L23"/>
    <property type="match status" value="1"/>
</dbReference>
<organism evidence="5 6">
    <name type="scientific">Flavobacterium aurantiibacter</name>
    <dbReference type="NCBI Taxonomy" id="2023067"/>
    <lineage>
        <taxon>Bacteria</taxon>
        <taxon>Pseudomonadati</taxon>
        <taxon>Bacteroidota</taxon>
        <taxon>Flavobacteriia</taxon>
        <taxon>Flavobacteriales</taxon>
        <taxon>Flavobacteriaceae</taxon>
        <taxon>Flavobacterium</taxon>
    </lineage>
</organism>
<dbReference type="EMBL" id="NOXX01000207">
    <property type="protein sequence ID" value="OYQ43205.1"/>
    <property type="molecule type" value="Genomic_DNA"/>
</dbReference>
<evidence type="ECO:0000313" key="6">
    <source>
        <dbReference type="Proteomes" id="UP000216035"/>
    </source>
</evidence>
<comment type="similarity">
    <text evidence="1 4">Belongs to the universal ribosomal protein uL23 family.</text>
</comment>
<keyword evidence="4" id="KW-0699">rRNA-binding</keyword>
<comment type="subunit">
    <text evidence="4">Part of the 50S ribosomal subunit. Contacts protein L29, and trigger factor when it is bound to the ribosome.</text>
</comment>
<evidence type="ECO:0000256" key="2">
    <source>
        <dbReference type="ARBA" id="ARBA00022980"/>
    </source>
</evidence>
<comment type="caution">
    <text evidence="5">The sequence shown here is derived from an EMBL/GenBank/DDBJ whole genome shotgun (WGS) entry which is preliminary data.</text>
</comment>
<dbReference type="GO" id="GO:0005840">
    <property type="term" value="C:ribosome"/>
    <property type="evidence" value="ECO:0007669"/>
    <property type="project" value="UniProtKB-KW"/>
</dbReference>
<dbReference type="GO" id="GO:1990904">
    <property type="term" value="C:ribonucleoprotein complex"/>
    <property type="evidence" value="ECO:0007669"/>
    <property type="project" value="UniProtKB-KW"/>
</dbReference>
<evidence type="ECO:0000256" key="4">
    <source>
        <dbReference type="HAMAP-Rule" id="MF_01369"/>
    </source>
</evidence>
<comment type="function">
    <text evidence="4">One of the early assembly proteins it binds 23S rRNA. One of the proteins that surrounds the polypeptide exit tunnel on the outside of the ribosome. Forms the main docking site for trigger factor binding to the ribosome.</text>
</comment>
<dbReference type="SUPFAM" id="SSF54189">
    <property type="entry name" value="Ribosomal proteins S24e, L23 and L15e"/>
    <property type="match status" value="1"/>
</dbReference>
<keyword evidence="2 4" id="KW-0689">Ribosomal protein</keyword>
<dbReference type="HAMAP" id="MF_01369_B">
    <property type="entry name" value="Ribosomal_uL23_B"/>
    <property type="match status" value="1"/>
</dbReference>
<dbReference type="Proteomes" id="UP000216035">
    <property type="component" value="Unassembled WGS sequence"/>
</dbReference>
<dbReference type="GO" id="GO:0003735">
    <property type="term" value="F:structural constituent of ribosome"/>
    <property type="evidence" value="ECO:0007669"/>
    <property type="project" value="InterPro"/>
</dbReference>
<dbReference type="NCBIfam" id="NF004363">
    <property type="entry name" value="PRK05738.2-4"/>
    <property type="match status" value="1"/>
</dbReference>
<dbReference type="InterPro" id="IPR012678">
    <property type="entry name" value="Ribosomal_uL23/eL15/eS24_sf"/>
</dbReference>
<keyword evidence="4" id="KW-0694">RNA-binding</keyword>
<keyword evidence="3 4" id="KW-0687">Ribonucleoprotein</keyword>
<proteinExistence type="inferred from homology"/>
<reference evidence="5 6" key="1">
    <citation type="submission" date="2017-07" db="EMBL/GenBank/DDBJ databases">
        <title>Flavobacterium cyanobacteriorum sp. nov., isolated from cyanobacterial aggregates in a eutrophic lake.</title>
        <authorList>
            <person name="Cai H."/>
        </authorList>
    </citation>
    <scope>NUCLEOTIDE SEQUENCE [LARGE SCALE GENOMIC DNA]</scope>
    <source>
        <strain evidence="5 6">TH167</strain>
    </source>
</reference>
<dbReference type="InterPro" id="IPR012677">
    <property type="entry name" value="Nucleotide-bd_a/b_plait_sf"/>
</dbReference>
<protein>
    <recommendedName>
        <fullName evidence="4">Large ribosomal subunit protein uL23</fullName>
    </recommendedName>
</protein>
<evidence type="ECO:0000256" key="1">
    <source>
        <dbReference type="ARBA" id="ARBA00006700"/>
    </source>
</evidence>
<evidence type="ECO:0000313" key="5">
    <source>
        <dbReference type="EMBL" id="OYQ43205.1"/>
    </source>
</evidence>
<dbReference type="Gene3D" id="3.30.70.330">
    <property type="match status" value="1"/>
</dbReference>
<dbReference type="PANTHER" id="PTHR11620">
    <property type="entry name" value="60S RIBOSOMAL PROTEIN L23A"/>
    <property type="match status" value="1"/>
</dbReference>
<dbReference type="RefSeq" id="WP_094486784.1">
    <property type="nucleotide sequence ID" value="NZ_NOXX01000207.1"/>
</dbReference>
<accession>A0A255ZQQ2</accession>
<keyword evidence="6" id="KW-1185">Reference proteome</keyword>
<dbReference type="AlphaFoldDB" id="A0A255ZQQ2"/>
<sequence>MEILVKPIVTEKVTKQSEVLNQYGFVVERRANKVQIKKAVEAAYGVTVVSVNTMNVRPDRSTKYTKSGMIHGKTNAIKKAIVEIAEGETIDLYNNNI</sequence>